<reference evidence="2 3" key="1">
    <citation type="submission" date="2024-01" db="EMBL/GenBank/DDBJ databases">
        <title>The genomes of 5 underutilized Papilionoideae crops provide insights into root nodulation and disease resistanc.</title>
        <authorList>
            <person name="Jiang F."/>
        </authorList>
    </citation>
    <scope>NUCLEOTIDE SEQUENCE [LARGE SCALE GENOMIC DNA]</scope>
    <source>
        <strain evidence="2">JINMINGXINNONG_FW02</strain>
        <tissue evidence="2">Leaves</tissue>
    </source>
</reference>
<accession>A0AAN9NRR4</accession>
<organism evidence="2 3">
    <name type="scientific">Phaseolus coccineus</name>
    <name type="common">Scarlet runner bean</name>
    <name type="synonym">Phaseolus multiflorus</name>
    <dbReference type="NCBI Taxonomy" id="3886"/>
    <lineage>
        <taxon>Eukaryota</taxon>
        <taxon>Viridiplantae</taxon>
        <taxon>Streptophyta</taxon>
        <taxon>Embryophyta</taxon>
        <taxon>Tracheophyta</taxon>
        <taxon>Spermatophyta</taxon>
        <taxon>Magnoliopsida</taxon>
        <taxon>eudicotyledons</taxon>
        <taxon>Gunneridae</taxon>
        <taxon>Pentapetalae</taxon>
        <taxon>rosids</taxon>
        <taxon>fabids</taxon>
        <taxon>Fabales</taxon>
        <taxon>Fabaceae</taxon>
        <taxon>Papilionoideae</taxon>
        <taxon>50 kb inversion clade</taxon>
        <taxon>NPAAA clade</taxon>
        <taxon>indigoferoid/millettioid clade</taxon>
        <taxon>Phaseoleae</taxon>
        <taxon>Phaseolus</taxon>
    </lineage>
</organism>
<proteinExistence type="predicted"/>
<dbReference type="EMBL" id="JAYMYR010000002">
    <property type="protein sequence ID" value="KAK7377757.1"/>
    <property type="molecule type" value="Genomic_DNA"/>
</dbReference>
<keyword evidence="3" id="KW-1185">Reference proteome</keyword>
<protein>
    <submittedName>
        <fullName evidence="2">Uncharacterized protein</fullName>
    </submittedName>
</protein>
<dbReference type="Proteomes" id="UP001374584">
    <property type="component" value="Unassembled WGS sequence"/>
</dbReference>
<dbReference type="AlphaFoldDB" id="A0AAN9NRR4"/>
<name>A0AAN9NRR4_PHACN</name>
<evidence type="ECO:0000313" key="3">
    <source>
        <dbReference type="Proteomes" id="UP001374584"/>
    </source>
</evidence>
<gene>
    <name evidence="2" type="ORF">VNO80_03189</name>
</gene>
<evidence type="ECO:0000256" key="1">
    <source>
        <dbReference type="SAM" id="MobiDB-lite"/>
    </source>
</evidence>
<feature type="region of interest" description="Disordered" evidence="1">
    <location>
        <begin position="1"/>
        <end position="32"/>
    </location>
</feature>
<evidence type="ECO:0000313" key="2">
    <source>
        <dbReference type="EMBL" id="KAK7377757.1"/>
    </source>
</evidence>
<comment type="caution">
    <text evidence="2">The sequence shown here is derived from an EMBL/GenBank/DDBJ whole genome shotgun (WGS) entry which is preliminary data.</text>
</comment>
<sequence length="153" mass="16932">MHAEGDRSSGFLPTRVKLGPSGEGNTGSRNATTREPYNRVCVFQTDTSANRQFRLRNVPSDLIRVVVAFTVTELEAVPISNQYTEFVWKCHVGLNSCSVISAEQHSLIGFKMKFDMLPEYNSSQKLPIFIGLFDLTDICGGGVVKSHIACLNF</sequence>